<dbReference type="GO" id="GO:0004672">
    <property type="term" value="F:protein kinase activity"/>
    <property type="evidence" value="ECO:0007669"/>
    <property type="project" value="InterPro"/>
</dbReference>
<evidence type="ECO:0000313" key="3">
    <source>
        <dbReference type="EMBL" id="WOH04933.1"/>
    </source>
</evidence>
<evidence type="ECO:0000259" key="2">
    <source>
        <dbReference type="PROSITE" id="PS50011"/>
    </source>
</evidence>
<dbReference type="PANTHER" id="PTHR48007:SF43">
    <property type="entry name" value="POLLEN RECEPTOR-LIKE KINASE 4"/>
    <property type="match status" value="1"/>
</dbReference>
<feature type="region of interest" description="Disordered" evidence="1">
    <location>
        <begin position="1"/>
        <end position="32"/>
    </location>
</feature>
<keyword evidence="4" id="KW-1185">Reference proteome</keyword>
<proteinExistence type="predicted"/>
<protein>
    <recommendedName>
        <fullName evidence="2">Protein kinase domain-containing protein</fullName>
    </recommendedName>
</protein>
<dbReference type="PROSITE" id="PS50011">
    <property type="entry name" value="PROTEIN_KINASE_DOM"/>
    <property type="match status" value="1"/>
</dbReference>
<accession>A0AAF0XBN3</accession>
<dbReference type="Gene3D" id="3.30.200.20">
    <property type="entry name" value="Phosphorylase Kinase, domain 1"/>
    <property type="match status" value="1"/>
</dbReference>
<evidence type="ECO:0000256" key="1">
    <source>
        <dbReference type="SAM" id="MobiDB-lite"/>
    </source>
</evidence>
<dbReference type="Gene3D" id="1.10.510.10">
    <property type="entry name" value="Transferase(Phosphotransferase) domain 1"/>
    <property type="match status" value="1"/>
</dbReference>
<dbReference type="Proteomes" id="UP000077755">
    <property type="component" value="Chromosome 6"/>
</dbReference>
<gene>
    <name evidence="3" type="ORF">DCAR_0624345</name>
</gene>
<dbReference type="EMBL" id="CP093348">
    <property type="protein sequence ID" value="WOH04933.1"/>
    <property type="molecule type" value="Genomic_DNA"/>
</dbReference>
<dbReference type="AlphaFoldDB" id="A0AAF0XBN3"/>
<dbReference type="InterPro" id="IPR046959">
    <property type="entry name" value="PRK1-6/SRF4-like"/>
</dbReference>
<organism evidence="3 4">
    <name type="scientific">Daucus carota subsp. sativus</name>
    <name type="common">Carrot</name>
    <dbReference type="NCBI Taxonomy" id="79200"/>
    <lineage>
        <taxon>Eukaryota</taxon>
        <taxon>Viridiplantae</taxon>
        <taxon>Streptophyta</taxon>
        <taxon>Embryophyta</taxon>
        <taxon>Tracheophyta</taxon>
        <taxon>Spermatophyta</taxon>
        <taxon>Magnoliopsida</taxon>
        <taxon>eudicotyledons</taxon>
        <taxon>Gunneridae</taxon>
        <taxon>Pentapetalae</taxon>
        <taxon>asterids</taxon>
        <taxon>campanulids</taxon>
        <taxon>Apiales</taxon>
        <taxon>Apiaceae</taxon>
        <taxon>Apioideae</taxon>
        <taxon>Scandiceae</taxon>
        <taxon>Daucinae</taxon>
        <taxon>Daucus</taxon>
        <taxon>Daucus sect. Daucus</taxon>
    </lineage>
</organism>
<name>A0AAF0XBN3_DAUCS</name>
<sequence>MRRLNLNQKIEDQKDEQMVDKGKRVADSEEHQDKDKVQLTFMEGVASFELNDLLKASAEGLGKGNFGNSYRATFDDGRAVVVKRLRDLKPLSGDEFVKQVRGIAELDHPNLLPLLAYYYSKNEKFLVFKFAVNGNLYNRLHGGKGTRNRIPFPWSSRLAVARAVAKSLEYLHLNYHIPVPHANLKSTNILLDENDTVLLSDYGLTSIVAPPIAVQRMVSFKSPEFQMSKRVSKKSDIWCFGALLLELLTGKVCVHSAPPEANGIDLCSWVHRAVREEWTAEIFDPEVSSRTGAYNAMVGVLQMAMRCCDKLPEKRPNISELVRELENVKSVIIDSEDDEDLSMDRSSYTDESLSEKSIIIGDARKFAN</sequence>
<dbReference type="InterPro" id="IPR001245">
    <property type="entry name" value="Ser-Thr/Tyr_kinase_cat_dom"/>
</dbReference>
<dbReference type="InterPro" id="IPR011009">
    <property type="entry name" value="Kinase-like_dom_sf"/>
</dbReference>
<dbReference type="GO" id="GO:0005524">
    <property type="term" value="F:ATP binding"/>
    <property type="evidence" value="ECO:0007669"/>
    <property type="project" value="InterPro"/>
</dbReference>
<dbReference type="PANTHER" id="PTHR48007">
    <property type="entry name" value="LEUCINE-RICH REPEAT RECEPTOR-LIKE PROTEIN KINASE PXC1"/>
    <property type="match status" value="1"/>
</dbReference>
<feature type="compositionally biased region" description="Basic and acidic residues" evidence="1">
    <location>
        <begin position="9"/>
        <end position="32"/>
    </location>
</feature>
<dbReference type="SUPFAM" id="SSF56112">
    <property type="entry name" value="Protein kinase-like (PK-like)"/>
    <property type="match status" value="1"/>
</dbReference>
<dbReference type="InterPro" id="IPR000719">
    <property type="entry name" value="Prot_kinase_dom"/>
</dbReference>
<reference evidence="3" key="2">
    <citation type="submission" date="2022-03" db="EMBL/GenBank/DDBJ databases">
        <title>Draft title - Genomic analysis of global carrot germplasm unveils the trajectory of domestication and the origin of high carotenoid orange carrot.</title>
        <authorList>
            <person name="Iorizzo M."/>
            <person name="Ellison S."/>
            <person name="Senalik D."/>
            <person name="Macko-Podgorni A."/>
            <person name="Grzebelus D."/>
            <person name="Bostan H."/>
            <person name="Rolling W."/>
            <person name="Curaba J."/>
            <person name="Simon P."/>
        </authorList>
    </citation>
    <scope>NUCLEOTIDE SEQUENCE</scope>
    <source>
        <tissue evidence="3">Leaf</tissue>
    </source>
</reference>
<evidence type="ECO:0000313" key="4">
    <source>
        <dbReference type="Proteomes" id="UP000077755"/>
    </source>
</evidence>
<dbReference type="Pfam" id="PF07714">
    <property type="entry name" value="PK_Tyr_Ser-Thr"/>
    <property type="match status" value="1"/>
</dbReference>
<reference evidence="3" key="1">
    <citation type="journal article" date="2016" name="Nat. Genet.">
        <title>A high-quality carrot genome assembly provides new insights into carotenoid accumulation and asterid genome evolution.</title>
        <authorList>
            <person name="Iorizzo M."/>
            <person name="Ellison S."/>
            <person name="Senalik D."/>
            <person name="Zeng P."/>
            <person name="Satapoomin P."/>
            <person name="Huang J."/>
            <person name="Bowman M."/>
            <person name="Iovene M."/>
            <person name="Sanseverino W."/>
            <person name="Cavagnaro P."/>
            <person name="Yildiz M."/>
            <person name="Macko-Podgorni A."/>
            <person name="Moranska E."/>
            <person name="Grzebelus E."/>
            <person name="Grzebelus D."/>
            <person name="Ashrafi H."/>
            <person name="Zheng Z."/>
            <person name="Cheng S."/>
            <person name="Spooner D."/>
            <person name="Van Deynze A."/>
            <person name="Simon P."/>
        </authorList>
    </citation>
    <scope>NUCLEOTIDE SEQUENCE</scope>
    <source>
        <tissue evidence="3">Leaf</tissue>
    </source>
</reference>
<feature type="domain" description="Protein kinase" evidence="2">
    <location>
        <begin position="55"/>
        <end position="332"/>
    </location>
</feature>